<dbReference type="AlphaFoldDB" id="A0AAE8VYC5"/>
<keyword evidence="1" id="KW-0472">Membrane</keyword>
<feature type="transmembrane region" description="Helical" evidence="1">
    <location>
        <begin position="106"/>
        <end position="123"/>
    </location>
</feature>
<feature type="transmembrane region" description="Helical" evidence="1">
    <location>
        <begin position="129"/>
        <end position="150"/>
    </location>
</feature>
<organism evidence="3 4">
    <name type="scientific">Streptomyces ipomoeae</name>
    <dbReference type="NCBI Taxonomy" id="103232"/>
    <lineage>
        <taxon>Bacteria</taxon>
        <taxon>Bacillati</taxon>
        <taxon>Actinomycetota</taxon>
        <taxon>Actinomycetes</taxon>
        <taxon>Kitasatosporales</taxon>
        <taxon>Streptomycetaceae</taxon>
        <taxon>Streptomyces</taxon>
    </lineage>
</organism>
<reference evidence="3 4" key="1">
    <citation type="submission" date="2019-03" db="EMBL/GenBank/DDBJ databases">
        <title>Comparative genomic analyses of the sweetpotato soil rot pathogen, Streptomyces ipomoeae.</title>
        <authorList>
            <person name="Ruschel Soares N."/>
            <person name="Badger J.H."/>
            <person name="Huguet-Tapia J.C."/>
            <person name="Clark C.A."/>
            <person name="Pettis G.S."/>
        </authorList>
    </citation>
    <scope>NUCLEOTIDE SEQUENCE [LARGE SCALE GENOMIC DNA]</scope>
    <source>
        <strain evidence="3 4">88-35</strain>
    </source>
</reference>
<feature type="transmembrane region" description="Helical" evidence="1">
    <location>
        <begin position="339"/>
        <end position="361"/>
    </location>
</feature>
<feature type="domain" description="KAP NTPase" evidence="2">
    <location>
        <begin position="604"/>
        <end position="668"/>
    </location>
</feature>
<keyword evidence="1" id="KW-1133">Transmembrane helix</keyword>
<feature type="transmembrane region" description="Helical" evidence="1">
    <location>
        <begin position="424"/>
        <end position="443"/>
    </location>
</feature>
<protein>
    <recommendedName>
        <fullName evidence="2">KAP NTPase domain-containing protein</fullName>
    </recommendedName>
</protein>
<dbReference type="InterPro" id="IPR011646">
    <property type="entry name" value="KAP_P-loop"/>
</dbReference>
<dbReference type="SUPFAM" id="SSF52540">
    <property type="entry name" value="P-loop containing nucleoside triphosphate hydrolases"/>
    <property type="match status" value="1"/>
</dbReference>
<evidence type="ECO:0000259" key="2">
    <source>
        <dbReference type="Pfam" id="PF07693"/>
    </source>
</evidence>
<dbReference type="InterPro" id="IPR027417">
    <property type="entry name" value="P-loop_NTPase"/>
</dbReference>
<comment type="caution">
    <text evidence="3">The sequence shown here is derived from an EMBL/GenBank/DDBJ whole genome shotgun (WGS) entry which is preliminary data.</text>
</comment>
<feature type="transmembrane region" description="Helical" evidence="1">
    <location>
        <begin position="458"/>
        <end position="479"/>
    </location>
</feature>
<sequence length="939" mass="103244">MTGSGAQDPSGISFTGWADPAEGAVYERTVDACLNDFRVKRRLGTRDGVTAEAVRTAMHTQPNIAGAMQPCADSYARYRRAVEQAHTVRTRLAQARAEVGIDVRTAIGWLTLVASVVWFAIRLEPDPSFLHFGLTVAPLMFLWGTLLWWIDRRDRSRRNLRTQAVIIQQLVSLPFRARDIRAASRTWERDLQHNGVTPVVHRVIDTLLGPDPDSVFLPDRYDGLRAARDLEYVVPSRAALQLEGKLAILDGGTVAVCGPRGVGKSTLLDSALKEGDFAIQAHVPATYTPHDFLLSLCVDVCEQYIGHEKYAVPPLIRLSGFVRALRRAQSALRRLRRTAFFGIPAAVLVALGSFSTVRSLWREHVTTVRSWVTSAGHWCADLAREVWRGDNVGVGMFLTLIGLAVWILRHSTRWRRRLRATPRALSFVTALALFIVVPGSLLADGEIREHTGALTDRYTALLILLLLSPLILWLLGHGLETIHVKGRLIPAPRLFTPAALGCLACFVWLVRRNDDAVAIVLDPQNHARLVGIVAGSLLLFLGLWRPRPPEPPLVTRCRDQLYRLRTVQTTSAGVTSTVSPLASLGSAHTSSLSSVPVNFPELVATFRTLLAEIARHLSVRGRRTIITIDELDRLGSAEQALAFLSEVKAIFGVPHVFYVVSVAEDVGAAFVRRGLPHRDSTDSSLDDVVHVQPCTLEESWDIIRKRAPGLAPDGDDKPRPYVLLAHGLSGGIPRDLIRYGRRIVEMQKEIGSVELTDISRHLVLEEVAETLAGFRTLLSGHQWTPANMAVLSRYRDLMDLLRSACDCRTDTVRQALEAFAAEPASAGSSAVDLPEEATPLIQEASAYAYFGLTLLQIFGDGSFDQRSTDAMDRAPEGHPRFLAEARLELGVSPHSARSLISDVRLAWGLTPVMTSALSPVVTPVLSPPRLKPCPLHPQG</sequence>
<evidence type="ECO:0000313" key="3">
    <source>
        <dbReference type="EMBL" id="TQE25705.1"/>
    </source>
</evidence>
<proteinExistence type="predicted"/>
<dbReference type="Proteomes" id="UP000318720">
    <property type="component" value="Unassembled WGS sequence"/>
</dbReference>
<keyword evidence="1" id="KW-0812">Transmembrane</keyword>
<name>A0AAE8VYC5_9ACTN</name>
<evidence type="ECO:0000313" key="4">
    <source>
        <dbReference type="Proteomes" id="UP000318720"/>
    </source>
</evidence>
<dbReference type="Pfam" id="PF07693">
    <property type="entry name" value="KAP_NTPase"/>
    <property type="match status" value="1"/>
</dbReference>
<feature type="transmembrane region" description="Helical" evidence="1">
    <location>
        <begin position="491"/>
        <end position="510"/>
    </location>
</feature>
<dbReference type="RefSeq" id="WP_009320062.1">
    <property type="nucleotide sequence ID" value="NZ_JARAVC010000467.1"/>
</dbReference>
<gene>
    <name evidence="3" type="ORF">Sipo8835_31070</name>
</gene>
<accession>A0AAE8VYC5</accession>
<evidence type="ECO:0000256" key="1">
    <source>
        <dbReference type="SAM" id="Phobius"/>
    </source>
</evidence>
<dbReference type="EMBL" id="SPAZ01000243">
    <property type="protein sequence ID" value="TQE25705.1"/>
    <property type="molecule type" value="Genomic_DNA"/>
</dbReference>
<feature type="transmembrane region" description="Helical" evidence="1">
    <location>
        <begin position="392"/>
        <end position="412"/>
    </location>
</feature>